<dbReference type="EMBL" id="CP019893">
    <property type="protein sequence ID" value="ARS88871.1"/>
    <property type="molecule type" value="Genomic_DNA"/>
</dbReference>
<protein>
    <submittedName>
        <fullName evidence="2">Uncharacterized protein</fullName>
    </submittedName>
</protein>
<evidence type="ECO:0000313" key="2">
    <source>
        <dbReference type="EMBL" id="ARS88871.1"/>
    </source>
</evidence>
<reference evidence="3" key="1">
    <citation type="submission" date="2017-02" db="EMBL/GenBank/DDBJ databases">
        <title>Natronthermophilus aegyptiacus gen. nov.,sp. nov., an aerobic, extremely halophilic alkalithermophilic archaeon isolated from the athalassohaline Wadi An Natrun, Egypt.</title>
        <authorList>
            <person name="Zhao B."/>
        </authorList>
    </citation>
    <scope>NUCLEOTIDE SEQUENCE [LARGE SCALE GENOMIC DNA]</scope>
    <source>
        <strain evidence="3">JW/NM-HA 15</strain>
    </source>
</reference>
<evidence type="ECO:0000313" key="3">
    <source>
        <dbReference type="Proteomes" id="UP000250088"/>
    </source>
</evidence>
<evidence type="ECO:0000256" key="1">
    <source>
        <dbReference type="SAM" id="Phobius"/>
    </source>
</evidence>
<accession>A0A2Z2HPG5</accession>
<proteinExistence type="predicted"/>
<dbReference type="Proteomes" id="UP000250088">
    <property type="component" value="Chromosome"/>
</dbReference>
<dbReference type="OrthoDB" id="226715at2157"/>
<dbReference type="InterPro" id="IPR055690">
    <property type="entry name" value="DUF7266"/>
</dbReference>
<name>A0A2Z2HPG5_9EURY</name>
<keyword evidence="3" id="KW-1185">Reference proteome</keyword>
<dbReference type="Pfam" id="PF23928">
    <property type="entry name" value="DUF7266"/>
    <property type="match status" value="1"/>
</dbReference>
<keyword evidence="1" id="KW-0472">Membrane</keyword>
<feature type="transmembrane region" description="Helical" evidence="1">
    <location>
        <begin position="21"/>
        <end position="43"/>
    </location>
</feature>
<dbReference type="RefSeq" id="WP_086887256.1">
    <property type="nucleotide sequence ID" value="NZ_CP019893.1"/>
</dbReference>
<dbReference type="AlphaFoldDB" id="A0A2Z2HPG5"/>
<gene>
    <name evidence="2" type="ORF">B1756_03280</name>
</gene>
<sequence>MTRSRRESTASTNSLTGDDRAVSIAITHVLTIAITTILVAMLVTSAGGMLETETDRSAETSLETIGERLAGEVGSVDRLAPDGDGSVTVVADHPRTVANSGYTVEILDSDTCNSEAPLINSTNPCLELTATDADVTTHVPVSNETALDTDAAVPGGTIEVRYDEGNEEITLEEVTR</sequence>
<keyword evidence="1" id="KW-1133">Transmembrane helix</keyword>
<dbReference type="GeneID" id="32893069"/>
<dbReference type="KEGG" id="naj:B1756_03280"/>
<keyword evidence="1" id="KW-0812">Transmembrane</keyword>
<organism evidence="2 3">
    <name type="scientific">Natrarchaeobaculum aegyptiacum</name>
    <dbReference type="NCBI Taxonomy" id="745377"/>
    <lineage>
        <taxon>Archaea</taxon>
        <taxon>Methanobacteriati</taxon>
        <taxon>Methanobacteriota</taxon>
        <taxon>Stenosarchaea group</taxon>
        <taxon>Halobacteria</taxon>
        <taxon>Halobacteriales</taxon>
        <taxon>Natrialbaceae</taxon>
        <taxon>Natrarchaeobaculum</taxon>
    </lineage>
</organism>